<dbReference type="PROSITE" id="PS50089">
    <property type="entry name" value="ZF_RING_2"/>
    <property type="match status" value="1"/>
</dbReference>
<keyword evidence="1" id="KW-0479">Metal-binding</keyword>
<dbReference type="SUPFAM" id="SSF57850">
    <property type="entry name" value="RING/U-box"/>
    <property type="match status" value="1"/>
</dbReference>
<dbReference type="STRING" id="158607.A0A2P5HSF4"/>
<dbReference type="OrthoDB" id="5216694at2759"/>
<dbReference type="EMBL" id="MAVT02000846">
    <property type="protein sequence ID" value="POS73186.1"/>
    <property type="molecule type" value="Genomic_DNA"/>
</dbReference>
<dbReference type="InterPro" id="IPR013083">
    <property type="entry name" value="Znf_RING/FYVE/PHD"/>
</dbReference>
<sequence length="199" mass="22374">MALNQLELESLLVEVENPNYIPCPRISLSLDAGKLGACGICHDSQLLLRSQNKGLDDNTVAILPCGHIAGYKCLKSWFEYNQCCPFCRLPMNYQLCPHSSRLIKPLTRENLFSTPDTLAVGGSLPPQCVDCSVETDASVHKYLLGAMLDHFKSLRAEYNAETHEGKKIDLKFQLIRIKKRISRAIDELAAFPARAQRRW</sequence>
<evidence type="ECO:0000313" key="4">
    <source>
        <dbReference type="Proteomes" id="UP000094444"/>
    </source>
</evidence>
<organism evidence="3 4">
    <name type="scientific">Diaporthe helianthi</name>
    <dbReference type="NCBI Taxonomy" id="158607"/>
    <lineage>
        <taxon>Eukaryota</taxon>
        <taxon>Fungi</taxon>
        <taxon>Dikarya</taxon>
        <taxon>Ascomycota</taxon>
        <taxon>Pezizomycotina</taxon>
        <taxon>Sordariomycetes</taxon>
        <taxon>Sordariomycetidae</taxon>
        <taxon>Diaporthales</taxon>
        <taxon>Diaporthaceae</taxon>
        <taxon>Diaporthe</taxon>
    </lineage>
</organism>
<dbReference type="SMART" id="SM00184">
    <property type="entry name" value="RING"/>
    <property type="match status" value="1"/>
</dbReference>
<keyword evidence="1" id="KW-0862">Zinc</keyword>
<dbReference type="Proteomes" id="UP000094444">
    <property type="component" value="Unassembled WGS sequence"/>
</dbReference>
<dbReference type="GO" id="GO:0008270">
    <property type="term" value="F:zinc ion binding"/>
    <property type="evidence" value="ECO:0007669"/>
    <property type="project" value="UniProtKB-KW"/>
</dbReference>
<dbReference type="AlphaFoldDB" id="A0A2P5HSF4"/>
<evidence type="ECO:0000256" key="1">
    <source>
        <dbReference type="PROSITE-ProRule" id="PRU00175"/>
    </source>
</evidence>
<accession>A0A2P5HSF4</accession>
<dbReference type="InParanoid" id="A0A2P5HSF4"/>
<evidence type="ECO:0000259" key="2">
    <source>
        <dbReference type="PROSITE" id="PS50089"/>
    </source>
</evidence>
<dbReference type="Pfam" id="PF13639">
    <property type="entry name" value="zf-RING_2"/>
    <property type="match status" value="1"/>
</dbReference>
<reference evidence="3" key="1">
    <citation type="submission" date="2017-09" db="EMBL/GenBank/DDBJ databases">
        <title>Polyketide synthases of a Diaporthe helianthi virulent isolate.</title>
        <authorList>
            <person name="Baroncelli R."/>
        </authorList>
    </citation>
    <scope>NUCLEOTIDE SEQUENCE [LARGE SCALE GENOMIC DNA]</scope>
    <source>
        <strain evidence="3">7/96</strain>
    </source>
</reference>
<keyword evidence="4" id="KW-1185">Reference proteome</keyword>
<protein>
    <recommendedName>
        <fullName evidence="2">RING-type domain-containing protein</fullName>
    </recommendedName>
</protein>
<keyword evidence="1" id="KW-0863">Zinc-finger</keyword>
<gene>
    <name evidence="3" type="ORF">DHEL01_v208418</name>
</gene>
<proteinExistence type="predicted"/>
<feature type="domain" description="RING-type" evidence="2">
    <location>
        <begin position="38"/>
        <end position="88"/>
    </location>
</feature>
<name>A0A2P5HSF4_DIAHE</name>
<dbReference type="Gene3D" id="3.30.40.10">
    <property type="entry name" value="Zinc/RING finger domain, C3HC4 (zinc finger)"/>
    <property type="match status" value="1"/>
</dbReference>
<comment type="caution">
    <text evidence="3">The sequence shown here is derived from an EMBL/GenBank/DDBJ whole genome shotgun (WGS) entry which is preliminary data.</text>
</comment>
<evidence type="ECO:0000313" key="3">
    <source>
        <dbReference type="EMBL" id="POS73186.1"/>
    </source>
</evidence>
<dbReference type="InterPro" id="IPR001841">
    <property type="entry name" value="Znf_RING"/>
</dbReference>